<feature type="domain" description="Helix-hairpin-helix DNA-binding motif class 1" evidence="3">
    <location>
        <begin position="86"/>
        <end position="105"/>
    </location>
</feature>
<dbReference type="SMART" id="SM00278">
    <property type="entry name" value="HhH1"/>
    <property type="match status" value="2"/>
</dbReference>
<sequence length="140" mass="15726">MFGLTPDEKKVIIFFIVALALGNAVLLYKKSHPGAAPELKYGGPDLPRAIEQPPPWQKEQPAAAKNRWAAKKVPAEKIDLNRAGPRDLEKLPAIGPAMAKKIIDFRRESGDFQKIEDLMKVKGIGHKKFNRLREHVFVDH</sequence>
<accession>A0A1F5R9R0</accession>
<dbReference type="Proteomes" id="UP000177230">
    <property type="component" value="Unassembled WGS sequence"/>
</dbReference>
<organism evidence="4 5">
    <name type="scientific">Candidatus Edwardsbacteria bacterium GWF2_54_11</name>
    <dbReference type="NCBI Taxonomy" id="1817851"/>
    <lineage>
        <taxon>Bacteria</taxon>
        <taxon>Candidatus Edwardsiibacteriota</taxon>
    </lineage>
</organism>
<evidence type="ECO:0000313" key="4">
    <source>
        <dbReference type="EMBL" id="OGF11167.1"/>
    </source>
</evidence>
<evidence type="ECO:0000256" key="2">
    <source>
        <dbReference type="SAM" id="Phobius"/>
    </source>
</evidence>
<dbReference type="PANTHER" id="PTHR21180">
    <property type="entry name" value="ENDONUCLEASE/EXONUCLEASE/PHOSPHATASE FAMILY DOMAIN-CONTAINING PROTEIN 1"/>
    <property type="match status" value="1"/>
</dbReference>
<protein>
    <recommendedName>
        <fullName evidence="3">Helix-hairpin-helix DNA-binding motif class 1 domain-containing protein</fullName>
    </recommendedName>
</protein>
<dbReference type="GO" id="GO:0006281">
    <property type="term" value="P:DNA repair"/>
    <property type="evidence" value="ECO:0007669"/>
    <property type="project" value="InterPro"/>
</dbReference>
<dbReference type="InterPro" id="IPR010994">
    <property type="entry name" value="RuvA_2-like"/>
</dbReference>
<evidence type="ECO:0000313" key="5">
    <source>
        <dbReference type="Proteomes" id="UP000177230"/>
    </source>
</evidence>
<dbReference type="InterPro" id="IPR003583">
    <property type="entry name" value="Hlx-hairpin-Hlx_DNA-bd_motif"/>
</dbReference>
<comment type="caution">
    <text evidence="4">The sequence shown here is derived from an EMBL/GenBank/DDBJ whole genome shotgun (WGS) entry which is preliminary data.</text>
</comment>
<keyword evidence="2" id="KW-1133">Transmembrane helix</keyword>
<feature type="domain" description="Helix-hairpin-helix DNA-binding motif class 1" evidence="3">
    <location>
        <begin position="116"/>
        <end position="135"/>
    </location>
</feature>
<proteinExistence type="predicted"/>
<evidence type="ECO:0000256" key="1">
    <source>
        <dbReference type="SAM" id="MobiDB-lite"/>
    </source>
</evidence>
<dbReference type="Pfam" id="PF12836">
    <property type="entry name" value="HHH_3"/>
    <property type="match status" value="1"/>
</dbReference>
<dbReference type="SUPFAM" id="SSF47781">
    <property type="entry name" value="RuvA domain 2-like"/>
    <property type="match status" value="1"/>
</dbReference>
<feature type="transmembrane region" description="Helical" evidence="2">
    <location>
        <begin position="12"/>
        <end position="28"/>
    </location>
</feature>
<dbReference type="GO" id="GO:0003677">
    <property type="term" value="F:DNA binding"/>
    <property type="evidence" value="ECO:0007669"/>
    <property type="project" value="InterPro"/>
</dbReference>
<dbReference type="EMBL" id="MFFM01000037">
    <property type="protein sequence ID" value="OGF11167.1"/>
    <property type="molecule type" value="Genomic_DNA"/>
</dbReference>
<dbReference type="PANTHER" id="PTHR21180:SF32">
    <property type="entry name" value="ENDONUCLEASE_EXONUCLEASE_PHOSPHATASE FAMILY DOMAIN-CONTAINING PROTEIN 1"/>
    <property type="match status" value="1"/>
</dbReference>
<keyword evidence="2" id="KW-0812">Transmembrane</keyword>
<keyword evidence="2" id="KW-0472">Membrane</keyword>
<dbReference type="Gene3D" id="1.10.150.320">
    <property type="entry name" value="Photosystem II 12 kDa extrinsic protein"/>
    <property type="match status" value="1"/>
</dbReference>
<dbReference type="AlphaFoldDB" id="A0A1F5R9R0"/>
<dbReference type="InterPro" id="IPR051675">
    <property type="entry name" value="Endo/Exo/Phosphatase_dom_1"/>
</dbReference>
<name>A0A1F5R9R0_9BACT</name>
<reference evidence="4 5" key="1">
    <citation type="journal article" date="2016" name="Nat. Commun.">
        <title>Thousands of microbial genomes shed light on interconnected biogeochemical processes in an aquifer system.</title>
        <authorList>
            <person name="Anantharaman K."/>
            <person name="Brown C.T."/>
            <person name="Hug L.A."/>
            <person name="Sharon I."/>
            <person name="Castelle C.J."/>
            <person name="Probst A.J."/>
            <person name="Thomas B.C."/>
            <person name="Singh A."/>
            <person name="Wilkins M.J."/>
            <person name="Karaoz U."/>
            <person name="Brodie E.L."/>
            <person name="Williams K.H."/>
            <person name="Hubbard S.S."/>
            <person name="Banfield J.F."/>
        </authorList>
    </citation>
    <scope>NUCLEOTIDE SEQUENCE [LARGE SCALE GENOMIC DNA]</scope>
</reference>
<feature type="region of interest" description="Disordered" evidence="1">
    <location>
        <begin position="39"/>
        <end position="64"/>
    </location>
</feature>
<evidence type="ECO:0000259" key="3">
    <source>
        <dbReference type="SMART" id="SM00278"/>
    </source>
</evidence>
<gene>
    <name evidence="4" type="ORF">A2024_07835</name>
</gene>